<accession>A0AAE7RVH8</accession>
<dbReference type="EMBL" id="MZ130486">
    <property type="protein sequence ID" value="QWM90136.1"/>
    <property type="molecule type" value="Genomic_DNA"/>
</dbReference>
<dbReference type="Proteomes" id="UP000827813">
    <property type="component" value="Segment"/>
</dbReference>
<dbReference type="KEGG" id="vg:75691232"/>
<proteinExistence type="predicted"/>
<evidence type="ECO:0000313" key="2">
    <source>
        <dbReference type="Proteomes" id="UP000827813"/>
    </source>
</evidence>
<dbReference type="GeneID" id="75691232"/>
<keyword evidence="2" id="KW-1185">Reference proteome</keyword>
<dbReference type="RefSeq" id="YP_010359708.1">
    <property type="nucleotide sequence ID" value="NC_062776.1"/>
</dbReference>
<name>A0AAE7RVH8_9CAUD</name>
<reference evidence="1 2" key="1">
    <citation type="submission" date="2021-04" db="EMBL/GenBank/DDBJ databases">
        <authorList>
            <person name="Shkoporov A.N."/>
            <person name="Stockdale S.R."/>
            <person name="Guerin E."/>
            <person name="Ross R.P."/>
            <person name="Hill C."/>
        </authorList>
    </citation>
    <scope>NUCLEOTIDE SEQUENCE [LARGE SCALE GENOMIC DNA]</scope>
    <source>
        <strain evidence="2">cr9_1</strain>
    </source>
</reference>
<protein>
    <submittedName>
        <fullName evidence="1">Recombination protein Bet, RecT recombinase</fullName>
    </submittedName>
</protein>
<organism evidence="1 2">
    <name type="scientific">uncultured phage cr9_1</name>
    <dbReference type="NCBI Taxonomy" id="2986400"/>
    <lineage>
        <taxon>Viruses</taxon>
        <taxon>Duplodnaviria</taxon>
        <taxon>Heunggongvirae</taxon>
        <taxon>Uroviricota</taxon>
        <taxon>Caudoviricetes</taxon>
        <taxon>Crassvirales</taxon>
        <taxon>Intestiviridae</taxon>
        <taxon>Crudevirinae</taxon>
        <taxon>Dabirmavirus</taxon>
        <taxon>Dabirmavirus hominis</taxon>
    </lineage>
</organism>
<sequence>MANDEKETNVVENESPAQLQKVSDKVPVAKREVIEVNKDTINAINLFDEKQLIAAENFLTKISRSEKGGIKSVNEGLAILMRAQDLKLPFSSCLEHIHVINGKTGIDIHIIKALLSKAGCFWRCVKDYQPLYEYTDGINAYTDDKLPDYAIRCKDKKEADELSEKDTDREHIYLYPTRYYQDLNGNIYKDYNLNSKQFGIAINKQQIAAISQSGKIPVIRIANQPIDYVTEYEIIRYREIFGKVVETRSIGRFSYLDACTAGCFEKDTYKKYPKVMVGHRAFVYAARDIASDFLMGVMETTELKQINNIDITDSDIIEI</sequence>
<evidence type="ECO:0000313" key="1">
    <source>
        <dbReference type="EMBL" id="QWM90136.1"/>
    </source>
</evidence>
<gene>
    <name evidence="1" type="primary">gp_23069</name>
</gene>